<protein>
    <submittedName>
        <fullName evidence="1">Uncharacterized protein</fullName>
    </submittedName>
</protein>
<gene>
    <name evidence="1" type="ORF">AVDCRST_MAG30-3470</name>
</gene>
<name>A0A6J4TME3_9ACTN</name>
<feature type="non-terminal residue" evidence="1">
    <location>
        <position position="1"/>
    </location>
</feature>
<organism evidence="1">
    <name type="scientific">uncultured Solirubrobacteraceae bacterium</name>
    <dbReference type="NCBI Taxonomy" id="1162706"/>
    <lineage>
        <taxon>Bacteria</taxon>
        <taxon>Bacillati</taxon>
        <taxon>Actinomycetota</taxon>
        <taxon>Thermoleophilia</taxon>
        <taxon>Solirubrobacterales</taxon>
        <taxon>Solirubrobacteraceae</taxon>
        <taxon>environmental samples</taxon>
    </lineage>
</organism>
<feature type="non-terminal residue" evidence="1">
    <location>
        <position position="46"/>
    </location>
</feature>
<dbReference type="AlphaFoldDB" id="A0A6J4TME3"/>
<reference evidence="1" key="1">
    <citation type="submission" date="2020-02" db="EMBL/GenBank/DDBJ databases">
        <authorList>
            <person name="Meier V. D."/>
        </authorList>
    </citation>
    <scope>NUCLEOTIDE SEQUENCE</scope>
    <source>
        <strain evidence="1">AVDCRST_MAG30</strain>
    </source>
</reference>
<proteinExistence type="predicted"/>
<sequence>PHDRQPGRAAGLLRPAREGAPGGVRLVWLRPGAGRRRLLRRPHRGV</sequence>
<dbReference type="EMBL" id="CADCVS010000453">
    <property type="protein sequence ID" value="CAA9527191.1"/>
    <property type="molecule type" value="Genomic_DNA"/>
</dbReference>
<accession>A0A6J4TME3</accession>
<evidence type="ECO:0000313" key="1">
    <source>
        <dbReference type="EMBL" id="CAA9527191.1"/>
    </source>
</evidence>